<sequence length="419" mass="46852">FHPRRVLILTKITRYEFESSVIGVSDEQKIRSVLQRKGLNVDALLTRHQVHHEKLLEFRKHLSTRGVDVQVVDRLGYSADAVNWADVIFTAGGDGTFLLGAHKIRTRDKPIIGLNTDPDLPFWRNRIRVTMIHDREHVPRIDVLDKRKPAALNGWDHLEADEFQQLEPSNPRVHTPSSVSDTAPNALVPASLRKYMKQTTLPIRALNEVFFGDASSAKVSHYDISIDGDKYVRQKSSGVTCATGTGSSSWFYQINRLSTEVVADVLAITKRMLNEDKHTIQEQQKLQGPQEQSMSVRSYSLRGYPASFPVASEVHSLEELQGCIPSLAHTVADQYNASIPFRADDVRIAYVVRDPLCNAVFNVSKSRGFASQVQIRSTMLDAQVVFDGGWLFPLHYGAVVDLSISPSDALCCLYPADSS</sequence>
<keyword evidence="1" id="KW-0808">Transferase</keyword>
<dbReference type="PANTHER" id="PTHR13158:SF5">
    <property type="entry name" value="NAD KINASE 2, MITOCHONDRIAL"/>
    <property type="match status" value="1"/>
</dbReference>
<dbReference type="GO" id="GO:0019674">
    <property type="term" value="P:NAD+ metabolic process"/>
    <property type="evidence" value="ECO:0007669"/>
    <property type="project" value="InterPro"/>
</dbReference>
<gene>
    <name evidence="1" type="ORF">FBUS_07565</name>
</gene>
<dbReference type="PANTHER" id="PTHR13158">
    <property type="match status" value="1"/>
</dbReference>
<protein>
    <submittedName>
        <fullName evidence="1">NAD kinase 2 mitochondrial</fullName>
    </submittedName>
</protein>
<evidence type="ECO:0000313" key="2">
    <source>
        <dbReference type="Proteomes" id="UP000728185"/>
    </source>
</evidence>
<keyword evidence="2" id="KW-1185">Reference proteome</keyword>
<comment type="caution">
    <text evidence="1">The sequence shown here is derived from an EMBL/GenBank/DDBJ whole genome shotgun (WGS) entry which is preliminary data.</text>
</comment>
<dbReference type="OrthoDB" id="185618at2759"/>
<dbReference type="Gene3D" id="2.60.200.30">
    <property type="entry name" value="Probable inorganic polyphosphate/atp-NAD kinase, domain 2"/>
    <property type="match status" value="1"/>
</dbReference>
<keyword evidence="1" id="KW-0418">Kinase</keyword>
<accession>A0A8E0S4X5</accession>
<dbReference type="AlphaFoldDB" id="A0A8E0S4X5"/>
<feature type="non-terminal residue" evidence="1">
    <location>
        <position position="1"/>
    </location>
</feature>
<dbReference type="Gene3D" id="3.40.50.10330">
    <property type="entry name" value="Probable inorganic polyphosphate/atp-NAD kinase, domain 1"/>
    <property type="match status" value="1"/>
</dbReference>
<dbReference type="InterPro" id="IPR017438">
    <property type="entry name" value="ATP-NAD_kinase_N"/>
</dbReference>
<organism evidence="1 2">
    <name type="scientific">Fasciolopsis buskii</name>
    <dbReference type="NCBI Taxonomy" id="27845"/>
    <lineage>
        <taxon>Eukaryota</taxon>
        <taxon>Metazoa</taxon>
        <taxon>Spiralia</taxon>
        <taxon>Lophotrochozoa</taxon>
        <taxon>Platyhelminthes</taxon>
        <taxon>Trematoda</taxon>
        <taxon>Digenea</taxon>
        <taxon>Plagiorchiida</taxon>
        <taxon>Echinostomata</taxon>
        <taxon>Echinostomatoidea</taxon>
        <taxon>Fasciolidae</taxon>
        <taxon>Fasciolopsis</taxon>
    </lineage>
</organism>
<dbReference type="Proteomes" id="UP000728185">
    <property type="component" value="Unassembled WGS sequence"/>
</dbReference>
<dbReference type="SUPFAM" id="SSF111331">
    <property type="entry name" value="NAD kinase/diacylglycerol kinase-like"/>
    <property type="match status" value="1"/>
</dbReference>
<dbReference type="GO" id="GO:0003951">
    <property type="term" value="F:NAD+ kinase activity"/>
    <property type="evidence" value="ECO:0007669"/>
    <property type="project" value="InterPro"/>
</dbReference>
<dbReference type="InterPro" id="IPR017437">
    <property type="entry name" value="ATP-NAD_kinase_PpnK-typ_C"/>
</dbReference>
<dbReference type="EMBL" id="LUCM01002862">
    <property type="protein sequence ID" value="KAA0196711.1"/>
    <property type="molecule type" value="Genomic_DNA"/>
</dbReference>
<name>A0A8E0S4X5_9TREM</name>
<proteinExistence type="predicted"/>
<reference evidence="1" key="1">
    <citation type="submission" date="2019-05" db="EMBL/GenBank/DDBJ databases">
        <title>Annotation for the trematode Fasciolopsis buski.</title>
        <authorList>
            <person name="Choi Y.-J."/>
        </authorList>
    </citation>
    <scope>NUCLEOTIDE SEQUENCE</scope>
    <source>
        <strain evidence="1">HT</strain>
        <tissue evidence="1">Whole worm</tissue>
    </source>
</reference>
<evidence type="ECO:0000313" key="1">
    <source>
        <dbReference type="EMBL" id="KAA0196711.1"/>
    </source>
</evidence>
<dbReference type="GO" id="GO:0005739">
    <property type="term" value="C:mitochondrion"/>
    <property type="evidence" value="ECO:0007669"/>
    <property type="project" value="TreeGrafter"/>
</dbReference>
<dbReference type="InterPro" id="IPR016064">
    <property type="entry name" value="NAD/diacylglycerol_kinase_sf"/>
</dbReference>